<dbReference type="CDD" id="cd00056">
    <property type="entry name" value="ENDO3c"/>
    <property type="match status" value="1"/>
</dbReference>
<dbReference type="PANTHER" id="PTHR10242:SF2">
    <property type="entry name" value="N-GLYCOSYLASE_DNA LYASE"/>
    <property type="match status" value="1"/>
</dbReference>
<dbReference type="Proteomes" id="UP000260812">
    <property type="component" value="Unassembled WGS sequence"/>
</dbReference>
<keyword evidence="8" id="KW-0326">Glycosidase</keyword>
<protein>
    <recommendedName>
        <fullName evidence="2">DNA-(apurinic or apyrimidinic site) lyase</fullName>
        <ecNumber evidence="2">4.2.99.18</ecNumber>
    </recommendedName>
</protein>
<comment type="caution">
    <text evidence="11">The sequence shown here is derived from an EMBL/GenBank/DDBJ whole genome shotgun (WGS) entry which is preliminary data.</text>
</comment>
<dbReference type="GO" id="GO:0140078">
    <property type="term" value="F:class I DNA-(apurinic or apyrimidinic site) endonuclease activity"/>
    <property type="evidence" value="ECO:0007669"/>
    <property type="project" value="UniProtKB-EC"/>
</dbReference>
<accession>A0A3E3ICG8</accession>
<dbReference type="EMBL" id="QVLV01000001">
    <property type="protein sequence ID" value="RGE64775.1"/>
    <property type="molecule type" value="Genomic_DNA"/>
</dbReference>
<evidence type="ECO:0000313" key="11">
    <source>
        <dbReference type="EMBL" id="RGE64775.1"/>
    </source>
</evidence>
<proteinExistence type="inferred from homology"/>
<evidence type="ECO:0000256" key="6">
    <source>
        <dbReference type="ARBA" id="ARBA00023239"/>
    </source>
</evidence>
<comment type="catalytic activity">
    <reaction evidence="9">
        <text>2'-deoxyribonucleotide-(2'-deoxyribose 5'-phosphate)-2'-deoxyribonucleotide-DNA = a 3'-end 2'-deoxyribonucleotide-(2,3-dehydro-2,3-deoxyribose 5'-phosphate)-DNA + a 5'-end 5'-phospho-2'-deoxyribonucleoside-DNA + H(+)</text>
        <dbReference type="Rhea" id="RHEA:66592"/>
        <dbReference type="Rhea" id="RHEA-COMP:13180"/>
        <dbReference type="Rhea" id="RHEA-COMP:16897"/>
        <dbReference type="Rhea" id="RHEA-COMP:17067"/>
        <dbReference type="ChEBI" id="CHEBI:15378"/>
        <dbReference type="ChEBI" id="CHEBI:136412"/>
        <dbReference type="ChEBI" id="CHEBI:157695"/>
        <dbReference type="ChEBI" id="CHEBI:167181"/>
        <dbReference type="EC" id="4.2.99.18"/>
    </reaction>
</comment>
<dbReference type="InterPro" id="IPR023170">
    <property type="entry name" value="HhH_base_excis_C"/>
</dbReference>
<dbReference type="SUPFAM" id="SSF55945">
    <property type="entry name" value="TATA-box binding protein-like"/>
    <property type="match status" value="1"/>
</dbReference>
<evidence type="ECO:0000256" key="4">
    <source>
        <dbReference type="ARBA" id="ARBA00022801"/>
    </source>
</evidence>
<gene>
    <name evidence="11" type="ORF">DXC51_00050</name>
</gene>
<dbReference type="InterPro" id="IPR003265">
    <property type="entry name" value="HhH-GPD_domain"/>
</dbReference>
<organism evidence="11 12">
    <name type="scientific">Eisenbergiella massiliensis</name>
    <dbReference type="NCBI Taxonomy" id="1720294"/>
    <lineage>
        <taxon>Bacteria</taxon>
        <taxon>Bacillati</taxon>
        <taxon>Bacillota</taxon>
        <taxon>Clostridia</taxon>
        <taxon>Lachnospirales</taxon>
        <taxon>Lachnospiraceae</taxon>
        <taxon>Eisenbergiella</taxon>
    </lineage>
</organism>
<evidence type="ECO:0000313" key="12">
    <source>
        <dbReference type="Proteomes" id="UP000260812"/>
    </source>
</evidence>
<keyword evidence="7" id="KW-0511">Multifunctional enzyme</keyword>
<dbReference type="Gene3D" id="3.30.310.260">
    <property type="match status" value="1"/>
</dbReference>
<comment type="similarity">
    <text evidence="1">Belongs to the type-1 OGG1 family.</text>
</comment>
<feature type="domain" description="HhH-GPD" evidence="10">
    <location>
        <begin position="122"/>
        <end position="290"/>
    </location>
</feature>
<dbReference type="InterPro" id="IPR052054">
    <property type="entry name" value="Oxidative_DNA_repair_enzyme"/>
</dbReference>
<evidence type="ECO:0000256" key="5">
    <source>
        <dbReference type="ARBA" id="ARBA00023204"/>
    </source>
</evidence>
<evidence type="ECO:0000256" key="2">
    <source>
        <dbReference type="ARBA" id="ARBA00012720"/>
    </source>
</evidence>
<dbReference type="GO" id="GO:0006289">
    <property type="term" value="P:nucleotide-excision repair"/>
    <property type="evidence" value="ECO:0007669"/>
    <property type="project" value="InterPro"/>
</dbReference>
<evidence type="ECO:0000256" key="7">
    <source>
        <dbReference type="ARBA" id="ARBA00023268"/>
    </source>
</evidence>
<dbReference type="SMART" id="SM00478">
    <property type="entry name" value="ENDO3c"/>
    <property type="match status" value="1"/>
</dbReference>
<name>A0A3E3ICG8_9FIRM</name>
<evidence type="ECO:0000256" key="3">
    <source>
        <dbReference type="ARBA" id="ARBA00022763"/>
    </source>
</evidence>
<sequence length="312" mass="34500">MYQTILKDFDIRMLMDSGQVFRIAPCGEDCYTVTAGDHFVCLRCAGHQDAGCGKDGAFVEFSCTEEEFLSFWHNYFDLSLDYGAIKETVDPEDAFLQAAVAYGSGIRILRQDLWETIISFLISQNNNITRIRRSIEALCAKFGEKLDTDGHSLSFPEDRPFTGASFYSFPTPEAIAAGGLDGLQELGLGYRDKYILAMAKRCSGAPGQEFLASLEQADYDGAQAILMGEFGIGRKVADCICLYGLHHIGAFPVDTHVKQILASFYPDGFPFRRYEGFAGIIQQYMFYYKLSLPASAAGKKTGKPKNAKKKAG</sequence>
<dbReference type="GO" id="GO:0003684">
    <property type="term" value="F:damaged DNA binding"/>
    <property type="evidence" value="ECO:0007669"/>
    <property type="project" value="InterPro"/>
</dbReference>
<dbReference type="GO" id="GO:0006284">
    <property type="term" value="P:base-excision repair"/>
    <property type="evidence" value="ECO:0007669"/>
    <property type="project" value="InterPro"/>
</dbReference>
<evidence type="ECO:0000259" key="10">
    <source>
        <dbReference type="SMART" id="SM00478"/>
    </source>
</evidence>
<dbReference type="InterPro" id="IPR012904">
    <property type="entry name" value="OGG_N"/>
</dbReference>
<keyword evidence="5" id="KW-0234">DNA repair</keyword>
<dbReference type="Gene3D" id="1.10.1670.10">
    <property type="entry name" value="Helix-hairpin-Helix base-excision DNA repair enzymes (C-terminal)"/>
    <property type="match status" value="1"/>
</dbReference>
<dbReference type="Gene3D" id="1.10.340.30">
    <property type="entry name" value="Hypothetical protein, domain 2"/>
    <property type="match status" value="1"/>
</dbReference>
<evidence type="ECO:0000256" key="8">
    <source>
        <dbReference type="ARBA" id="ARBA00023295"/>
    </source>
</evidence>
<dbReference type="AlphaFoldDB" id="A0A3E3ICG8"/>
<dbReference type="GeneID" id="97985312"/>
<keyword evidence="3" id="KW-0227">DNA damage</keyword>
<reference evidence="11 12" key="1">
    <citation type="submission" date="2018-08" db="EMBL/GenBank/DDBJ databases">
        <title>A genome reference for cultivated species of the human gut microbiota.</title>
        <authorList>
            <person name="Zou Y."/>
            <person name="Xue W."/>
            <person name="Luo G."/>
        </authorList>
    </citation>
    <scope>NUCLEOTIDE SEQUENCE [LARGE SCALE GENOMIC DNA]</scope>
    <source>
        <strain evidence="11 12">TF05-5AC</strain>
    </source>
</reference>
<dbReference type="RefSeq" id="WP_117543236.1">
    <property type="nucleotide sequence ID" value="NZ_JBKUNB010000020.1"/>
</dbReference>
<evidence type="ECO:0000256" key="9">
    <source>
        <dbReference type="ARBA" id="ARBA00044632"/>
    </source>
</evidence>
<keyword evidence="4" id="KW-0378">Hydrolase</keyword>
<dbReference type="PANTHER" id="PTHR10242">
    <property type="entry name" value="8-OXOGUANINE DNA GLYCOSYLASE"/>
    <property type="match status" value="1"/>
</dbReference>
<dbReference type="GO" id="GO:0008534">
    <property type="term" value="F:oxidized purine nucleobase lesion DNA N-glycosylase activity"/>
    <property type="evidence" value="ECO:0007669"/>
    <property type="project" value="InterPro"/>
</dbReference>
<dbReference type="InterPro" id="IPR011257">
    <property type="entry name" value="DNA_glycosylase"/>
</dbReference>
<dbReference type="SUPFAM" id="SSF48150">
    <property type="entry name" value="DNA-glycosylase"/>
    <property type="match status" value="1"/>
</dbReference>
<evidence type="ECO:0000256" key="1">
    <source>
        <dbReference type="ARBA" id="ARBA00010679"/>
    </source>
</evidence>
<dbReference type="Pfam" id="PF00730">
    <property type="entry name" value="HhH-GPD"/>
    <property type="match status" value="1"/>
</dbReference>
<keyword evidence="6" id="KW-0456">Lyase</keyword>
<keyword evidence="12" id="KW-1185">Reference proteome</keyword>
<dbReference type="EC" id="4.2.99.18" evidence="2"/>
<dbReference type="Pfam" id="PF07934">
    <property type="entry name" value="OGG_N"/>
    <property type="match status" value="1"/>
</dbReference>